<protein>
    <submittedName>
        <fullName evidence="2">Uncharacterized protein</fullName>
    </submittedName>
</protein>
<keyword evidence="3" id="KW-1185">Reference proteome</keyword>
<gene>
    <name evidence="2" type="ORF">WMY93_034408</name>
</gene>
<sequence length="60" mass="6385">VELTGSSVFDYIHPGGPRGDGRTVGDEASSGPWTFSSDERSRRCRRSSASSSSHSDSPEP</sequence>
<comment type="caution">
    <text evidence="2">The sequence shown here is derived from an EMBL/GenBank/DDBJ whole genome shotgun (WGS) entry which is preliminary data.</text>
</comment>
<name>A0AAW0MNG9_9GOBI</name>
<evidence type="ECO:0000256" key="1">
    <source>
        <dbReference type="SAM" id="MobiDB-lite"/>
    </source>
</evidence>
<feature type="compositionally biased region" description="Low complexity" evidence="1">
    <location>
        <begin position="47"/>
        <end position="60"/>
    </location>
</feature>
<feature type="region of interest" description="Disordered" evidence="1">
    <location>
        <begin position="1"/>
        <end position="60"/>
    </location>
</feature>
<organism evidence="2 3">
    <name type="scientific">Mugilogobius chulae</name>
    <name type="common">yellowstripe goby</name>
    <dbReference type="NCBI Taxonomy" id="88201"/>
    <lineage>
        <taxon>Eukaryota</taxon>
        <taxon>Metazoa</taxon>
        <taxon>Chordata</taxon>
        <taxon>Craniata</taxon>
        <taxon>Vertebrata</taxon>
        <taxon>Euteleostomi</taxon>
        <taxon>Actinopterygii</taxon>
        <taxon>Neopterygii</taxon>
        <taxon>Teleostei</taxon>
        <taxon>Neoteleostei</taxon>
        <taxon>Acanthomorphata</taxon>
        <taxon>Gobiaria</taxon>
        <taxon>Gobiiformes</taxon>
        <taxon>Gobioidei</taxon>
        <taxon>Gobiidae</taxon>
        <taxon>Gobionellinae</taxon>
        <taxon>Mugilogobius</taxon>
    </lineage>
</organism>
<proteinExistence type="predicted"/>
<feature type="non-terminal residue" evidence="2">
    <location>
        <position position="1"/>
    </location>
</feature>
<accession>A0AAW0MNG9</accession>
<dbReference type="Proteomes" id="UP001460270">
    <property type="component" value="Unassembled WGS sequence"/>
</dbReference>
<dbReference type="EMBL" id="JBBPFD010000639">
    <property type="protein sequence ID" value="KAK7878043.1"/>
    <property type="molecule type" value="Genomic_DNA"/>
</dbReference>
<evidence type="ECO:0000313" key="3">
    <source>
        <dbReference type="Proteomes" id="UP001460270"/>
    </source>
</evidence>
<evidence type="ECO:0000313" key="2">
    <source>
        <dbReference type="EMBL" id="KAK7878043.1"/>
    </source>
</evidence>
<dbReference type="AlphaFoldDB" id="A0AAW0MNG9"/>
<reference evidence="3" key="1">
    <citation type="submission" date="2024-04" db="EMBL/GenBank/DDBJ databases">
        <title>Salinicola lusitanus LLJ914,a marine bacterium isolated from the Okinawa Trough.</title>
        <authorList>
            <person name="Li J."/>
        </authorList>
    </citation>
    <scope>NUCLEOTIDE SEQUENCE [LARGE SCALE GENOMIC DNA]</scope>
</reference>
<feature type="non-terminal residue" evidence="2">
    <location>
        <position position="60"/>
    </location>
</feature>